<feature type="signal peptide" evidence="4">
    <location>
        <begin position="1"/>
        <end position="18"/>
    </location>
</feature>
<dbReference type="PANTHER" id="PTHR11339:SF244">
    <property type="entry name" value="IGGFC-BINDING PROTEIN"/>
    <property type="match status" value="1"/>
</dbReference>
<evidence type="ECO:0000256" key="2">
    <source>
        <dbReference type="ARBA" id="ARBA00023157"/>
    </source>
</evidence>
<dbReference type="FunFam" id="2.10.25.10:FF:000055">
    <property type="entry name" value="alpha-tectorin isoform X1"/>
    <property type="match status" value="4"/>
</dbReference>
<dbReference type="EMBL" id="JAICCE010000018">
    <property type="protein sequence ID" value="KAG9264680.1"/>
    <property type="molecule type" value="Genomic_DNA"/>
</dbReference>
<dbReference type="PROSITE" id="PS51233">
    <property type="entry name" value="VWFD"/>
    <property type="match status" value="7"/>
</dbReference>
<dbReference type="InterPro" id="IPR036084">
    <property type="entry name" value="Ser_inhib-like_sf"/>
</dbReference>
<dbReference type="InterPro" id="IPR025615">
    <property type="entry name" value="TILa_dom"/>
</dbReference>
<feature type="domain" description="VWFD" evidence="5">
    <location>
        <begin position="2807"/>
        <end position="2974"/>
    </location>
</feature>
<protein>
    <submittedName>
        <fullName evidence="6">IgGFc-binding protein</fullName>
    </submittedName>
</protein>
<evidence type="ECO:0000313" key="6">
    <source>
        <dbReference type="EMBL" id="KAG9264680.1"/>
    </source>
</evidence>
<dbReference type="Pfam" id="PF08742">
    <property type="entry name" value="C8"/>
    <property type="match status" value="6"/>
</dbReference>
<dbReference type="Proteomes" id="UP000752171">
    <property type="component" value="Unassembled WGS sequence"/>
</dbReference>
<evidence type="ECO:0000259" key="5">
    <source>
        <dbReference type="PROSITE" id="PS51233"/>
    </source>
</evidence>
<feature type="domain" description="VWFD" evidence="5">
    <location>
        <begin position="2042"/>
        <end position="2220"/>
    </location>
</feature>
<feature type="domain" description="VWFD" evidence="5">
    <location>
        <begin position="2424"/>
        <end position="2600"/>
    </location>
</feature>
<dbReference type="SUPFAM" id="SSF57567">
    <property type="entry name" value="Serine protease inhibitors"/>
    <property type="match status" value="6"/>
</dbReference>
<feature type="domain" description="VWFD" evidence="5">
    <location>
        <begin position="461"/>
        <end position="640"/>
    </location>
</feature>
<dbReference type="InterPro" id="IPR001007">
    <property type="entry name" value="VWF_dom"/>
</dbReference>
<keyword evidence="1" id="KW-0677">Repeat</keyword>
<dbReference type="InterPro" id="IPR014853">
    <property type="entry name" value="VWF/SSPO/ZAN-like_Cys-rich_dom"/>
</dbReference>
<dbReference type="PANTHER" id="PTHR11339">
    <property type="entry name" value="EXTRACELLULAR MATRIX GLYCOPROTEIN RELATED"/>
    <property type="match status" value="1"/>
</dbReference>
<sequence>MWTISVLGCFLMVQFCGGSTPRTAGRDFATAFMQNFIANYDKPVYQLQITSLHSNCCVTVSVPSLRFTQKEQLTAGQGVSISLPGGVELYGSQRSSNTILIQATQDVVITSMNSKLYTQDITVVYPMREWGVDYMIVTPSVSPPSTQTQLMFVNGDQPNTVEVSLRADVQFQGKVYIAGSKLVVETAPYESVQIQSNNYLTGTRIQSRLPVGVYTGHTCTWLFAKCNHVYDQLLPVPSWGTRYLVPPMSVQSQYDSVFVQASQATNVTVHSSSSAINATLNPGQVVEYKVSFPNALSITADKGVQVIFMFNGVQMSWSKMYDSFMINLVSNDTFCYSYALGGQDGFDNRALLVVPSKDVAGVRFNGAPLSSSVQWRVVEKSEYSWAELIFQPGLGRHNVTHPSAAFGVYSVGLALMNGYGASALCTAPVICTNLKCNVDEDCQMKDFTPTCVKKPNLDKAGFCWAMGDPHYRSFDGRYFDFMGACTYVLTKNCESNSSLPAFEVQTQNDNRGNTQISFVAVVIVKVGGITITIDRLQKGRVTVDQTVWTLPVLINEAGVNVSQSGLLVTVQTSFGLTVQYDWDSYLLVTLPPSFRGKVCGLCGNFNSNPDDDLMTPSNTQAPSAMEFGCSWKVLNLTECLDYEIRDFLPPVMSCPDAALQQWLGPQDCGILNITSNGPFSRCLAVIDPTVYIQNCLYDTCMNGGLRLYLCKALEVYAGACQRAGVQLSDWRGVAKCSYSCTENSHYELCGSACPATCVNPRPPTNCSLPCVETCTCNPGYVLSGVICVPSNSCGCSQNGRYVPPGESFWANASCSTRCRCPDGGGQLVCENTGCKLGQQCQVVNGIRDCYAVSQSTCLVAGDPHYITFDGTRFDFQGNCVYLLVGVCSSDPGLVPFEVRSQNEFRGSTKVSFLKMLQVNVYNLTIIISREFKGSVMVNGALLHLPQNLLNGQVSVFKSGWSAVVQTSFGLMVAFDWNSVGSVSVPSTYMAAVCGLCGNYNSKPGDDLMLRGTNFSSSSPDNFGESWKVADVPGCVNACSGNCSTCEAAQRQIYASADYCGLILDPNGPFTECQALLDASLFFENCVYDVCAYLGRKDILCQAISAYMSACQDIGARVYPWRTADFCGVQCPPHSHYDVCGPGCPATCYGLGLPLSCQRPCKESCVCDQGFILSGDDCVPFSQCGCLYNAQYYTQGQVFYPGSLCQTECRCTENGQVVCRNFSCGPYESCVVVNGVRQCQPVGNAVCQASGDPHYLSFDGFRYDFQGGCRYMLSQSCGLQGTSLVPFSVEVENERWPNSYVKVSVSKQVSLAVFGYTFVLRRSTAQILVNGLLTNLPWSLNDTKVRIYKEGTNYVMMTDFGLRVTYDLWYYVTVTVPSSYLNRTCGLCGNYDGNPRNDLVLPSGNTTTDVNLFGKAWKVLIPGVDCVDFDSGPDADCNPKLRAIFEAPTYCGLISDPSGPFAACHAVIDPSGYLQNCVFDVCVSGGSSTVACHGVAAYASKCQTAGVVIKKWRTDSFCPLSCPQFMHYELCADTAAATCPGLTDIIQYSSRCAEGCTCDIGYLFNGLSCVPYEDCGCMRDGRMFKPNEVVYLGQCQQRCVCDPVTGLICESPYICPNGTQCGVRAGILGCFLIDPCQYMRCGLNEICRVSAGQAMCVPAYSATCWARGDPHYFTFDGFYYDFQGTCTYTLSQTCGPLNGLEPFSVTESNDNRGSTSYSYVREVEVKVYGITITIQKYQWGQVTVDGEKLYLPLMLLDHRVQVQQVGSYAVVQTDFGLQLKYDWNSDVNLQLPGQYYQHVCGLCGNFNGNQSDELIGPGGVQQATVIQWASSWRTNASEPGCRDTCDSNCPVCSSDQQKLYNSDAYCGVLSTSDLFKPCSSKVDPAVFQKTCVYDLCLSNGNHRMLCDALQSYASMCRMADVVLLGWREKFNCPMRCQPNSHYEGCATSFNTTCPTPQQQPNRTGVCVEACVCDPGFLLSGSTCVPAAQCGCYYEGHYYQLGQGFWADKYQCRWCVCDPGLSVVICHYAPCSPDGAVVDGPTRATCEAFGDPHYRTFDGLAFDFQGTSVYQLVALCSNRTYLVPFNVTVQNENRGRSAVSFTRAVTVTVFGVVITITREYPRQVLFNGVLMELPLEMQNMLVIHHGGNAAVLETSFGLRVTFDWISTLRVTLPNSYSGAVCGLCGNFNGSTQDDMAMPGGSLAPNAWVLGQSWQVGGTRDSSSGPPPTQNCTAAQMEEAKRLCSIISDPAGPFRACHRVVVPGPYENDCVFDTCQYPGLQSVLCDAVAAYVSVCQSKGVTLQPWRNNTFCPQFCPPHSNYSLCVPGCVQTCASVSWSCSRSCAEGCQCEPGYVFSGQACVPLADCGCFYGGRYYRKDQVFYSDLRCQVKCRCGENGAVSCQKVSCGPSETCGLVNGVLGCRPRGNGVCTATGDPHYTSFDGRVFDFQGVCVYTLAAVCQGDGLEFFSVKTENEGAGRVSEVKAVTVFVYNTTICIRLTPQWRVMVNSEVINLPAVLNSGRILLTAVGLSVNLRTDFGLQVFHSFGRVVAQVPSNYNNSMCGLCGNYNGDPSDDFLLPGGNRTTDVDAFGQAWALTPPGVSCRGCDGVCPQCDPAKEALYRRNDSCGIISSPIGPFSCCHTLVDPQVFVNNCVFDMCAMNGDRTVLCQSLQAYATACQQAGAAIQTWRNISLCPVQCPPNSHYSLCSDNCANTCASLALYRSVCPAGCVEGCQCDEGFVWSGGECVPVRNCGCVYNGTYLKVGESYVSSSCGERYVCQPGGGLLLQAQACSPGEVCEIRDGSRGCYPAPGQCVISSDTQILTFDGVQAKVDQAGAFQMAFLCDDRSPDWFRVVINVQNCASYAGPGVFSIYVYFEGTSITVNFQKVCWVNGRKVAYPSTPVRDVMIRYTGSSVVIERGSSIKVEYTDSLQVTLTVSDRLAGGVCGACGNFNKNRADDLVAANGTSFWNAEDFFRCGQ</sequence>
<dbReference type="SMART" id="SM00832">
    <property type="entry name" value="C8"/>
    <property type="match status" value="6"/>
</dbReference>
<dbReference type="CDD" id="cd19941">
    <property type="entry name" value="TIL"/>
    <property type="match status" value="6"/>
</dbReference>
<gene>
    <name evidence="6" type="primary">FCGBP</name>
    <name evidence="6" type="ORF">AMEX_G20989</name>
</gene>
<dbReference type="Pfam" id="PF17517">
    <property type="entry name" value="IgGFc_binding"/>
    <property type="match status" value="1"/>
</dbReference>
<proteinExistence type="predicted"/>
<dbReference type="Pfam" id="PF01826">
    <property type="entry name" value="TIL"/>
    <property type="match status" value="6"/>
</dbReference>
<dbReference type="GO" id="GO:0031012">
    <property type="term" value="C:extracellular matrix"/>
    <property type="evidence" value="ECO:0007669"/>
    <property type="project" value="TreeGrafter"/>
</dbReference>
<feature type="domain" description="VWFD" evidence="5">
    <location>
        <begin position="1661"/>
        <end position="1841"/>
    </location>
</feature>
<keyword evidence="2" id="KW-1015">Disulfide bond</keyword>
<dbReference type="Gene3D" id="2.10.25.10">
    <property type="entry name" value="Laminin"/>
    <property type="match status" value="6"/>
</dbReference>
<dbReference type="SMART" id="SM00215">
    <property type="entry name" value="VWC_out"/>
    <property type="match status" value="4"/>
</dbReference>
<dbReference type="Pfam" id="PF00094">
    <property type="entry name" value="VWD"/>
    <property type="match status" value="7"/>
</dbReference>
<comment type="caution">
    <text evidence="6">The sequence shown here is derived from an EMBL/GenBank/DDBJ whole genome shotgun (WGS) entry which is preliminary data.</text>
</comment>
<keyword evidence="3" id="KW-0325">Glycoprotein</keyword>
<dbReference type="SMART" id="SM00216">
    <property type="entry name" value="VWD"/>
    <property type="match status" value="7"/>
</dbReference>
<accession>A0A8T2KYW6</accession>
<dbReference type="GO" id="GO:0005615">
    <property type="term" value="C:extracellular space"/>
    <property type="evidence" value="ECO:0007669"/>
    <property type="project" value="TreeGrafter"/>
</dbReference>
<evidence type="ECO:0000256" key="3">
    <source>
        <dbReference type="ARBA" id="ARBA00023180"/>
    </source>
</evidence>
<feature type="domain" description="VWFD" evidence="5">
    <location>
        <begin position="855"/>
        <end position="1035"/>
    </location>
</feature>
<dbReference type="InterPro" id="IPR002919">
    <property type="entry name" value="TIL_dom"/>
</dbReference>
<evidence type="ECO:0000256" key="1">
    <source>
        <dbReference type="ARBA" id="ARBA00022737"/>
    </source>
</evidence>
<evidence type="ECO:0000313" key="7">
    <source>
        <dbReference type="Proteomes" id="UP000752171"/>
    </source>
</evidence>
<name>A0A8T2KYW6_ASTMX</name>
<reference evidence="6 7" key="1">
    <citation type="submission" date="2021-07" db="EMBL/GenBank/DDBJ databases">
        <authorList>
            <person name="Imarazene B."/>
            <person name="Zahm M."/>
            <person name="Klopp C."/>
            <person name="Cabau C."/>
            <person name="Beille S."/>
            <person name="Jouanno E."/>
            <person name="Castinel A."/>
            <person name="Lluch J."/>
            <person name="Gil L."/>
            <person name="Kuchtly C."/>
            <person name="Lopez Roques C."/>
            <person name="Donnadieu C."/>
            <person name="Parrinello H."/>
            <person name="Journot L."/>
            <person name="Du K."/>
            <person name="Schartl M."/>
            <person name="Retaux S."/>
            <person name="Guiguen Y."/>
        </authorList>
    </citation>
    <scope>NUCLEOTIDE SEQUENCE [LARGE SCALE GENOMIC DNA]</scope>
    <source>
        <strain evidence="6">Pach_M1</strain>
        <tissue evidence="6">Testis</tissue>
    </source>
</reference>
<dbReference type="OrthoDB" id="6236007at2759"/>
<feature type="chain" id="PRO_5035754301" evidence="4">
    <location>
        <begin position="19"/>
        <end position="2974"/>
    </location>
</feature>
<dbReference type="InterPro" id="IPR035234">
    <property type="entry name" value="IgGFc-bd_N"/>
</dbReference>
<keyword evidence="4" id="KW-0732">Signal</keyword>
<evidence type="ECO:0000256" key="4">
    <source>
        <dbReference type="SAM" id="SignalP"/>
    </source>
</evidence>
<dbReference type="Pfam" id="PF12714">
    <property type="entry name" value="TILa"/>
    <property type="match status" value="4"/>
</dbReference>
<organism evidence="6 7">
    <name type="scientific">Astyanax mexicanus</name>
    <name type="common">Blind cave fish</name>
    <name type="synonym">Astyanax fasciatus mexicanus</name>
    <dbReference type="NCBI Taxonomy" id="7994"/>
    <lineage>
        <taxon>Eukaryota</taxon>
        <taxon>Metazoa</taxon>
        <taxon>Chordata</taxon>
        <taxon>Craniata</taxon>
        <taxon>Vertebrata</taxon>
        <taxon>Euteleostomi</taxon>
        <taxon>Actinopterygii</taxon>
        <taxon>Neopterygii</taxon>
        <taxon>Teleostei</taxon>
        <taxon>Ostariophysi</taxon>
        <taxon>Characiformes</taxon>
        <taxon>Characoidei</taxon>
        <taxon>Acestrorhamphidae</taxon>
        <taxon>Acestrorhamphinae</taxon>
        <taxon>Astyanax</taxon>
    </lineage>
</organism>
<feature type="domain" description="VWFD" evidence="5">
    <location>
        <begin position="1244"/>
        <end position="1426"/>
    </location>
</feature>
<dbReference type="InterPro" id="IPR001846">
    <property type="entry name" value="VWF_type-D"/>
</dbReference>
<dbReference type="InterPro" id="IPR050780">
    <property type="entry name" value="Mucin_vWF_Thrombospondin_sf"/>
</dbReference>